<evidence type="ECO:0000313" key="3">
    <source>
        <dbReference type="Proteomes" id="UP000271162"/>
    </source>
</evidence>
<organism evidence="4">
    <name type="scientific">Nippostrongylus brasiliensis</name>
    <name type="common">Rat hookworm</name>
    <dbReference type="NCBI Taxonomy" id="27835"/>
    <lineage>
        <taxon>Eukaryota</taxon>
        <taxon>Metazoa</taxon>
        <taxon>Ecdysozoa</taxon>
        <taxon>Nematoda</taxon>
        <taxon>Chromadorea</taxon>
        <taxon>Rhabditida</taxon>
        <taxon>Rhabditina</taxon>
        <taxon>Rhabditomorpha</taxon>
        <taxon>Strongyloidea</taxon>
        <taxon>Heligmosomidae</taxon>
        <taxon>Nippostrongylus</taxon>
    </lineage>
</organism>
<dbReference type="Proteomes" id="UP000271162">
    <property type="component" value="Unassembled WGS sequence"/>
</dbReference>
<dbReference type="WBParaSite" id="NBR_0001435001-mRNA-1">
    <property type="protein sequence ID" value="NBR_0001435001-mRNA-1"/>
    <property type="gene ID" value="NBR_0001435001"/>
</dbReference>
<protein>
    <submittedName>
        <fullName evidence="2 4">Uncharacterized protein</fullName>
    </submittedName>
</protein>
<feature type="region of interest" description="Disordered" evidence="1">
    <location>
        <begin position="29"/>
        <end position="50"/>
    </location>
</feature>
<reference evidence="4" key="1">
    <citation type="submission" date="2016-04" db="UniProtKB">
        <authorList>
            <consortium name="WormBaseParasite"/>
        </authorList>
    </citation>
    <scope>IDENTIFICATION</scope>
</reference>
<accession>A0A158R1S4</accession>
<keyword evidence="3" id="KW-1185">Reference proteome</keyword>
<dbReference type="EMBL" id="UYSL01021328">
    <property type="protein sequence ID" value="VDL77940.1"/>
    <property type="molecule type" value="Genomic_DNA"/>
</dbReference>
<dbReference type="AlphaFoldDB" id="A0A158R1S4"/>
<sequence length="82" mass="8987">MKISGKRVLEETAEMEETRTGRVLEEVVEMEETSSGRVRGGRRPSAGRVRGYASSTDALLSAADKDGLLQLFETARKKDGND</sequence>
<evidence type="ECO:0000313" key="2">
    <source>
        <dbReference type="EMBL" id="VDL77940.1"/>
    </source>
</evidence>
<evidence type="ECO:0000313" key="4">
    <source>
        <dbReference type="WBParaSite" id="NBR_0001435001-mRNA-1"/>
    </source>
</evidence>
<name>A0A158R1S4_NIPBR</name>
<proteinExistence type="predicted"/>
<reference evidence="2 3" key="2">
    <citation type="submission" date="2018-11" db="EMBL/GenBank/DDBJ databases">
        <authorList>
            <consortium name="Pathogen Informatics"/>
        </authorList>
    </citation>
    <scope>NUCLEOTIDE SEQUENCE [LARGE SCALE GENOMIC DNA]</scope>
</reference>
<evidence type="ECO:0000256" key="1">
    <source>
        <dbReference type="SAM" id="MobiDB-lite"/>
    </source>
</evidence>
<gene>
    <name evidence="2" type="ORF">NBR_LOCUS14351</name>
</gene>